<comment type="cofactor">
    <cofactor evidence="1">
        <name>pyridoxal 5'-phosphate</name>
        <dbReference type="ChEBI" id="CHEBI:597326"/>
    </cofactor>
</comment>
<evidence type="ECO:0000256" key="3">
    <source>
        <dbReference type="ARBA" id="ARBA00022679"/>
    </source>
</evidence>
<dbReference type="InterPro" id="IPR004839">
    <property type="entry name" value="Aminotransferase_I/II_large"/>
</dbReference>
<evidence type="ECO:0000313" key="7">
    <source>
        <dbReference type="Proteomes" id="UP001627284"/>
    </source>
</evidence>
<name>A0ABD2RS30_9SOLN</name>
<organism evidence="6 7">
    <name type="scientific">Solanum stoloniferum</name>
    <dbReference type="NCBI Taxonomy" id="62892"/>
    <lineage>
        <taxon>Eukaryota</taxon>
        <taxon>Viridiplantae</taxon>
        <taxon>Streptophyta</taxon>
        <taxon>Embryophyta</taxon>
        <taxon>Tracheophyta</taxon>
        <taxon>Spermatophyta</taxon>
        <taxon>Magnoliopsida</taxon>
        <taxon>eudicotyledons</taxon>
        <taxon>Gunneridae</taxon>
        <taxon>Pentapetalae</taxon>
        <taxon>asterids</taxon>
        <taxon>lamiids</taxon>
        <taxon>Solanales</taxon>
        <taxon>Solanaceae</taxon>
        <taxon>Solanoideae</taxon>
        <taxon>Solaneae</taxon>
        <taxon>Solanum</taxon>
    </lineage>
</organism>
<dbReference type="Gene3D" id="3.90.1150.10">
    <property type="entry name" value="Aspartate Aminotransferase, domain 1"/>
    <property type="match status" value="1"/>
</dbReference>
<evidence type="ECO:0000256" key="1">
    <source>
        <dbReference type="ARBA" id="ARBA00001933"/>
    </source>
</evidence>
<dbReference type="Pfam" id="PF00155">
    <property type="entry name" value="Aminotran_1_2"/>
    <property type="match status" value="1"/>
</dbReference>
<reference evidence="6 7" key="1">
    <citation type="submission" date="2024-05" db="EMBL/GenBank/DDBJ databases">
        <title>De novo assembly of an allotetraploid wild potato.</title>
        <authorList>
            <person name="Hosaka A.J."/>
        </authorList>
    </citation>
    <scope>NUCLEOTIDE SEQUENCE [LARGE SCALE GENOMIC DNA]</scope>
    <source>
        <tissue evidence="6">Young leaves</tissue>
    </source>
</reference>
<proteinExistence type="inferred from homology"/>
<dbReference type="GO" id="GO:0016740">
    <property type="term" value="F:transferase activity"/>
    <property type="evidence" value="ECO:0007669"/>
    <property type="project" value="UniProtKB-KW"/>
</dbReference>
<dbReference type="Proteomes" id="UP001627284">
    <property type="component" value="Unassembled WGS sequence"/>
</dbReference>
<dbReference type="PANTHER" id="PTHR13693">
    <property type="entry name" value="CLASS II AMINOTRANSFERASE/8-AMINO-7-OXONONANOATE SYNTHASE"/>
    <property type="match status" value="1"/>
</dbReference>
<dbReference type="Gene3D" id="3.40.640.10">
    <property type="entry name" value="Type I PLP-dependent aspartate aminotransferase-like (Major domain)"/>
    <property type="match status" value="1"/>
</dbReference>
<dbReference type="EMBL" id="JBJKTR010000018">
    <property type="protein sequence ID" value="KAL3334515.1"/>
    <property type="molecule type" value="Genomic_DNA"/>
</dbReference>
<keyword evidence="3" id="KW-0808">Transferase</keyword>
<protein>
    <recommendedName>
        <fullName evidence="5">Aminotransferase class I/classII large domain-containing protein</fullName>
    </recommendedName>
</protein>
<keyword evidence="7" id="KW-1185">Reference proteome</keyword>
<dbReference type="SUPFAM" id="SSF53383">
    <property type="entry name" value="PLP-dependent transferases"/>
    <property type="match status" value="1"/>
</dbReference>
<dbReference type="InterPro" id="IPR050087">
    <property type="entry name" value="AON_synthase_class-II"/>
</dbReference>
<evidence type="ECO:0000259" key="5">
    <source>
        <dbReference type="Pfam" id="PF00155"/>
    </source>
</evidence>
<comment type="similarity">
    <text evidence="2">Belongs to the class-II pyridoxal-phosphate-dependent aminotransferase family. BioF subfamily.</text>
</comment>
<dbReference type="InterPro" id="IPR015422">
    <property type="entry name" value="PyrdxlP-dep_Trfase_small"/>
</dbReference>
<gene>
    <name evidence="6" type="ORF">AABB24_030976</name>
</gene>
<dbReference type="PANTHER" id="PTHR13693:SF77">
    <property type="entry name" value="8-AMINO-7-OXONONANOATE SYNTHASE"/>
    <property type="match status" value="1"/>
</dbReference>
<dbReference type="InterPro" id="IPR015424">
    <property type="entry name" value="PyrdxlP-dep_Trfase"/>
</dbReference>
<accession>A0ABD2RS30</accession>
<comment type="caution">
    <text evidence="6">The sequence shown here is derived from an EMBL/GenBank/DDBJ whole genome shotgun (WGS) entry which is preliminary data.</text>
</comment>
<keyword evidence="4" id="KW-0663">Pyridoxal phosphate</keyword>
<dbReference type="AlphaFoldDB" id="A0ABD2RS30"/>
<evidence type="ECO:0000256" key="2">
    <source>
        <dbReference type="ARBA" id="ARBA00010008"/>
    </source>
</evidence>
<sequence length="468" mass="51281">MDSWNEWVEQTLEKLESRKLLRSLRPIHLSDDNSHSNEFECFDGLRQWDRASVEVEISETTFQNWLQDIPFPGDDLGGSGVAYTEAGTSAGRFRKLILFSGNDYLGLSSHPSVIKAATQAVQKHGMGPRGSALICGYTNYHRLLESSLAELKSKEDCLLCPTGFSANMAFMTAVGNVSLLLAKDSQPSIDERVAVFSDALNHASIIDGIRLAEKQKSVAAFVYQHCDMRHLNELLTNCPMKKKVVITDSLFSMDGDFAPLVELVKLRKKHGFLLAIDDAHATFVCGKTGGGAAELFNCISDVDICIGTLSKAGGCHGGYIACSKKWKQLIQSRGRSFIFSTSTPVPIAAAAHAAVIVAKKEMWRRRAIWNRVQDFRDLTGIPITSPIISLVVGSEATALQASRHLLEFGFHITAIRPPTVAPNSCRLRIALSAAHTLDDVKNLTAALSQCINFSEIGFYCTSWNAARL</sequence>
<evidence type="ECO:0000256" key="4">
    <source>
        <dbReference type="ARBA" id="ARBA00022898"/>
    </source>
</evidence>
<evidence type="ECO:0000313" key="6">
    <source>
        <dbReference type="EMBL" id="KAL3334515.1"/>
    </source>
</evidence>
<feature type="domain" description="Aminotransferase class I/classII large" evidence="5">
    <location>
        <begin position="95"/>
        <end position="447"/>
    </location>
</feature>
<dbReference type="InterPro" id="IPR015421">
    <property type="entry name" value="PyrdxlP-dep_Trfase_major"/>
</dbReference>